<protein>
    <submittedName>
        <fullName evidence="1">Uncharacterized protein</fullName>
    </submittedName>
</protein>
<name>A0A7W5ADM3_9ACTN</name>
<gene>
    <name evidence="1" type="ORF">FHR83_002018</name>
</gene>
<sequence length="33" mass="3765">MEQTDTVSPRRVLVERVTWLYAWAVTPAAFTGL</sequence>
<accession>A0A7W5ADM3</accession>
<dbReference type="EMBL" id="JACHXF010000003">
    <property type="protein sequence ID" value="MBB3094366.1"/>
    <property type="molecule type" value="Genomic_DNA"/>
</dbReference>
<comment type="caution">
    <text evidence="1">The sequence shown here is derived from an EMBL/GenBank/DDBJ whole genome shotgun (WGS) entry which is preliminary data.</text>
</comment>
<dbReference type="AlphaFoldDB" id="A0A7W5ADM3"/>
<organism evidence="1 2">
    <name type="scientific">Actinoplanes campanulatus</name>
    <dbReference type="NCBI Taxonomy" id="113559"/>
    <lineage>
        <taxon>Bacteria</taxon>
        <taxon>Bacillati</taxon>
        <taxon>Actinomycetota</taxon>
        <taxon>Actinomycetes</taxon>
        <taxon>Micromonosporales</taxon>
        <taxon>Micromonosporaceae</taxon>
        <taxon>Actinoplanes</taxon>
    </lineage>
</organism>
<keyword evidence="2" id="KW-1185">Reference proteome</keyword>
<dbReference type="Proteomes" id="UP000590749">
    <property type="component" value="Unassembled WGS sequence"/>
</dbReference>
<evidence type="ECO:0000313" key="2">
    <source>
        <dbReference type="Proteomes" id="UP000590749"/>
    </source>
</evidence>
<evidence type="ECO:0000313" key="1">
    <source>
        <dbReference type="EMBL" id="MBB3094366.1"/>
    </source>
</evidence>
<proteinExistence type="predicted"/>
<reference evidence="1 2" key="1">
    <citation type="submission" date="2020-08" db="EMBL/GenBank/DDBJ databases">
        <title>Genomic Encyclopedia of Type Strains, Phase III (KMG-III): the genomes of soil and plant-associated and newly described type strains.</title>
        <authorList>
            <person name="Whitman W."/>
        </authorList>
    </citation>
    <scope>NUCLEOTIDE SEQUENCE [LARGE SCALE GENOMIC DNA]</scope>
    <source>
        <strain evidence="1 2">CECT 3287</strain>
    </source>
</reference>